<dbReference type="PANTHER" id="PTHR12049">
    <property type="entry name" value="PROTEIN ARGININE METHYLTRANSFERASE NDUFAF7, MITOCHONDRIAL"/>
    <property type="match status" value="1"/>
</dbReference>
<dbReference type="Pfam" id="PF02636">
    <property type="entry name" value="Methyltransf_28"/>
    <property type="match status" value="1"/>
</dbReference>
<dbReference type="GO" id="GO:0035243">
    <property type="term" value="F:protein-arginine omega-N symmetric methyltransferase activity"/>
    <property type="evidence" value="ECO:0007669"/>
    <property type="project" value="TreeGrafter"/>
</dbReference>
<dbReference type="AlphaFoldDB" id="A0A2N3PLG0"/>
<evidence type="ECO:0000256" key="1">
    <source>
        <dbReference type="ARBA" id="ARBA00022603"/>
    </source>
</evidence>
<comment type="caution">
    <text evidence="3">The sequence shown here is derived from an EMBL/GenBank/DDBJ whole genome shotgun (WGS) entry which is preliminary data.</text>
</comment>
<dbReference type="InterPro" id="IPR038375">
    <property type="entry name" value="NDUFAF7_sf"/>
</dbReference>
<dbReference type="Proteomes" id="UP000233350">
    <property type="component" value="Unassembled WGS sequence"/>
</dbReference>
<protein>
    <recommendedName>
        <fullName evidence="5">SAM-dependent methyltransferase</fullName>
    </recommendedName>
</protein>
<dbReference type="GO" id="GO:0032259">
    <property type="term" value="P:methylation"/>
    <property type="evidence" value="ECO:0007669"/>
    <property type="project" value="UniProtKB-KW"/>
</dbReference>
<dbReference type="EMBL" id="MBPK01000002">
    <property type="protein sequence ID" value="PKT82627.1"/>
    <property type="molecule type" value="Genomic_DNA"/>
</dbReference>
<evidence type="ECO:0000256" key="2">
    <source>
        <dbReference type="ARBA" id="ARBA00022679"/>
    </source>
</evidence>
<dbReference type="STRING" id="556267.HWAG_00597"/>
<reference evidence="3 4" key="1">
    <citation type="submission" date="2016-07" db="EMBL/GenBank/DDBJ databases">
        <title>Detection of Helicobacter winghamensis from caecal content of red fox (Vulpes vulpes).</title>
        <authorList>
            <person name="Zanoni R.G."/>
            <person name="Florio D."/>
            <person name="Caffara M."/>
            <person name="Renzi M."/>
            <person name="Parisi A."/>
            <person name="Pasquali F."/>
            <person name="Manfreda G."/>
        </authorList>
    </citation>
    <scope>NUCLEOTIDE SEQUENCE [LARGE SCALE GENOMIC DNA]</scope>
    <source>
        <strain evidence="3 4">295_13</strain>
    </source>
</reference>
<keyword evidence="4" id="KW-1185">Reference proteome</keyword>
<gene>
    <name evidence="3" type="ORF">BCM31_07825</name>
</gene>
<dbReference type="SUPFAM" id="SSF53335">
    <property type="entry name" value="S-adenosyl-L-methionine-dependent methyltransferases"/>
    <property type="match status" value="1"/>
</dbReference>
<sequence>MLDSNKLTFGNFMQEWLYGNGAIFGKKGYYQQVRVGKDLDFYTSVSTGKFFGYTLGFYLHSILKSLKGKIALVEIGSEKGDLIADIAEFFNAFNPKQTLDFATLEPLVSLQNLQQDTFKRRNPNLAFHTFCDFKTLKDAQYDCILFVSNELLDAFACELVWNDKMAFVDKDSLKLTFEPASKEALEIARAFHITKGEIPLHSFSFVESLANSAPKWLFLSFDYGSLEPRNTFSLRFYQNHTTENLFLDSTTQNYNQEILKNFALMDITYDVNFTLWEQAFLRFGKTLFIHRQNRALVEMGLDKMCAWYIEKFGLETYMYQSGKIRSLISPGSFGERFFGVAFTNF</sequence>
<name>A0A2N3PLG0_9HELI</name>
<dbReference type="InterPro" id="IPR003788">
    <property type="entry name" value="NDUFAF7"/>
</dbReference>
<evidence type="ECO:0000313" key="3">
    <source>
        <dbReference type="EMBL" id="PKT82627.1"/>
    </source>
</evidence>
<dbReference type="PANTHER" id="PTHR12049:SF7">
    <property type="entry name" value="PROTEIN ARGININE METHYLTRANSFERASE NDUFAF7, MITOCHONDRIAL"/>
    <property type="match status" value="1"/>
</dbReference>
<dbReference type="OrthoDB" id="9794208at2"/>
<organism evidence="3 4">
    <name type="scientific">Helicobacter winghamensis</name>
    <dbReference type="NCBI Taxonomy" id="157268"/>
    <lineage>
        <taxon>Bacteria</taxon>
        <taxon>Pseudomonadati</taxon>
        <taxon>Campylobacterota</taxon>
        <taxon>Epsilonproteobacteria</taxon>
        <taxon>Campylobacterales</taxon>
        <taxon>Helicobacteraceae</taxon>
        <taxon>Helicobacter</taxon>
    </lineage>
</organism>
<accession>A0A2N3PLG0</accession>
<evidence type="ECO:0008006" key="5">
    <source>
        <dbReference type="Google" id="ProtNLM"/>
    </source>
</evidence>
<dbReference type="InterPro" id="IPR029063">
    <property type="entry name" value="SAM-dependent_MTases_sf"/>
</dbReference>
<evidence type="ECO:0000313" key="4">
    <source>
        <dbReference type="Proteomes" id="UP000233350"/>
    </source>
</evidence>
<dbReference type="Gene3D" id="3.40.50.12710">
    <property type="match status" value="1"/>
</dbReference>
<keyword evidence="1" id="KW-0489">Methyltransferase</keyword>
<keyword evidence="2" id="KW-0808">Transferase</keyword>
<proteinExistence type="predicted"/>